<dbReference type="EMBL" id="CP003249">
    <property type="protein sequence ID" value="AFV76109.1"/>
    <property type="molecule type" value="Genomic_DNA"/>
</dbReference>
<dbReference type="AlphaFoldDB" id="K7R581"/>
<dbReference type="Gene3D" id="1.10.3910.10">
    <property type="entry name" value="SP0561-like"/>
    <property type="match status" value="1"/>
</dbReference>
<accession>K7R581</accession>
<keyword evidence="2" id="KW-1185">Reference proteome</keyword>
<dbReference type="STRING" id="751945.Theos_1059"/>
<evidence type="ECO:0000313" key="1">
    <source>
        <dbReference type="EMBL" id="AFV76109.1"/>
    </source>
</evidence>
<dbReference type="OrthoDB" id="9797132at2"/>
<dbReference type="eggNOG" id="ENOG5030PXY">
    <property type="taxonomic scope" value="Bacteria"/>
</dbReference>
<dbReference type="HOGENOM" id="CLU_205866_0_0_0"/>
<organism evidence="1 2">
    <name type="scientific">Thermus oshimai JL-2</name>
    <dbReference type="NCBI Taxonomy" id="751945"/>
    <lineage>
        <taxon>Bacteria</taxon>
        <taxon>Thermotogati</taxon>
        <taxon>Deinococcota</taxon>
        <taxon>Deinococci</taxon>
        <taxon>Thermales</taxon>
        <taxon>Thermaceae</taxon>
        <taxon>Thermus</taxon>
    </lineage>
</organism>
<name>K7R581_THEOS</name>
<evidence type="ECO:0000313" key="2">
    <source>
        <dbReference type="Proteomes" id="UP000000211"/>
    </source>
</evidence>
<proteinExistence type="predicted"/>
<dbReference type="InterPro" id="IPR038062">
    <property type="entry name" value="ScdA-like_N_sf"/>
</dbReference>
<sequence length="64" mass="6974">MALDRKTTVNEVLKAHPEAVALLNRLGLDTCCGGSLPLEEAAREAGQDPKEVLRALEEFLKEGR</sequence>
<reference evidence="1 2" key="1">
    <citation type="journal article" date="2013" name="Genome Announc.">
        <title>Whole Genome Sequencing of Thermus oshimai JL-2 and Thermus thermophilus JL-18, Incomplete Denitrifiers from the United States Great Basin.</title>
        <authorList>
            <person name="Murugapiran S.K."/>
            <person name="Huntemann M."/>
            <person name="Wei C.L."/>
            <person name="Han J."/>
            <person name="Detter J.C."/>
            <person name="Han C.S."/>
            <person name="Erkkila T.H."/>
            <person name="Teshima H."/>
            <person name="Chen A."/>
            <person name="Kyrpides N."/>
            <person name="Mavrommatis K."/>
            <person name="Markowitz V."/>
            <person name="Szeto E."/>
            <person name="Ivanova N."/>
            <person name="Pagani I."/>
            <person name="Lam J."/>
            <person name="McDonald A.I."/>
            <person name="Dodsworth J.A."/>
            <person name="Pati A."/>
            <person name="Goodwin L."/>
            <person name="Peters L."/>
            <person name="Pitluck S."/>
            <person name="Woyke T."/>
            <person name="Hedlund B.P."/>
        </authorList>
    </citation>
    <scope>NUCLEOTIDE SEQUENCE</scope>
    <source>
        <strain evidence="1 2">JL-2</strain>
    </source>
</reference>
<dbReference type="Proteomes" id="UP000000211">
    <property type="component" value="Chromosome"/>
</dbReference>
<dbReference type="Pfam" id="PF04405">
    <property type="entry name" value="ScdA_N"/>
    <property type="match status" value="1"/>
</dbReference>
<dbReference type="KEGG" id="tos:Theos_1059"/>
<dbReference type="InterPro" id="IPR019903">
    <property type="entry name" value="RIC_family"/>
</dbReference>
<dbReference type="SUPFAM" id="SSF140683">
    <property type="entry name" value="SP0561-like"/>
    <property type="match status" value="1"/>
</dbReference>
<dbReference type="PATRIC" id="fig|751945.3.peg.1054"/>
<protein>
    <submittedName>
        <fullName evidence="1">Regulator of cell morphogenesis and NO signaling</fullName>
    </submittedName>
</protein>
<gene>
    <name evidence="1" type="ORF">Theos_1059</name>
</gene>
<dbReference type="RefSeq" id="WP_016329300.1">
    <property type="nucleotide sequence ID" value="NC_019386.1"/>
</dbReference>